<accession>A0ABS4IMS9</accession>
<protein>
    <recommendedName>
        <fullName evidence="3">Response regulatory domain-containing protein</fullName>
    </recommendedName>
</protein>
<keyword evidence="2" id="KW-1185">Reference proteome</keyword>
<dbReference type="EMBL" id="JAGGLB010000001">
    <property type="protein sequence ID" value="MBP1988883.1"/>
    <property type="molecule type" value="Genomic_DNA"/>
</dbReference>
<comment type="caution">
    <text evidence="1">The sequence shown here is derived from an EMBL/GenBank/DDBJ whole genome shotgun (WGS) entry which is preliminary data.</text>
</comment>
<name>A0ABS4IMS9_9BACL</name>
<reference evidence="1 2" key="1">
    <citation type="submission" date="2021-03" db="EMBL/GenBank/DDBJ databases">
        <title>Genomic Encyclopedia of Type Strains, Phase IV (KMG-IV): sequencing the most valuable type-strain genomes for metagenomic binning, comparative biology and taxonomic classification.</title>
        <authorList>
            <person name="Goeker M."/>
        </authorList>
    </citation>
    <scope>NUCLEOTIDE SEQUENCE [LARGE SCALE GENOMIC DNA]</scope>
    <source>
        <strain evidence="1 2">DSM 26048</strain>
    </source>
</reference>
<organism evidence="1 2">
    <name type="scientific">Paenibacillus eucommiae</name>
    <dbReference type="NCBI Taxonomy" id="1355755"/>
    <lineage>
        <taxon>Bacteria</taxon>
        <taxon>Bacillati</taxon>
        <taxon>Bacillota</taxon>
        <taxon>Bacilli</taxon>
        <taxon>Bacillales</taxon>
        <taxon>Paenibacillaceae</taxon>
        <taxon>Paenibacillus</taxon>
    </lineage>
</organism>
<evidence type="ECO:0000313" key="1">
    <source>
        <dbReference type="EMBL" id="MBP1988883.1"/>
    </source>
</evidence>
<dbReference type="Proteomes" id="UP001519287">
    <property type="component" value="Unassembled WGS sequence"/>
</dbReference>
<sequence length="48" mass="5644">MNTLMGDSMYKYKVLVVDDEHNIRERVVNKMPWADIGSKNILTKIMMN</sequence>
<proteinExistence type="predicted"/>
<evidence type="ECO:0008006" key="3">
    <source>
        <dbReference type="Google" id="ProtNLM"/>
    </source>
</evidence>
<evidence type="ECO:0000313" key="2">
    <source>
        <dbReference type="Proteomes" id="UP001519287"/>
    </source>
</evidence>
<gene>
    <name evidence="1" type="ORF">J2Z66_000478</name>
</gene>